<name>A0A2R6RM23_9APHY</name>
<evidence type="ECO:0000313" key="3">
    <source>
        <dbReference type="Proteomes" id="UP000186601"/>
    </source>
</evidence>
<evidence type="ECO:0000256" key="1">
    <source>
        <dbReference type="SAM" id="MobiDB-lite"/>
    </source>
</evidence>
<proteinExistence type="predicted"/>
<keyword evidence="3" id="KW-1185">Reference proteome</keyword>
<comment type="caution">
    <text evidence="2">The sequence shown here is derived from an EMBL/GenBank/DDBJ whole genome shotgun (WGS) entry which is preliminary data.</text>
</comment>
<gene>
    <name evidence="2" type="ORF">PHLCEN_2v2438</name>
</gene>
<dbReference type="AlphaFoldDB" id="A0A2R6RM23"/>
<feature type="region of interest" description="Disordered" evidence="1">
    <location>
        <begin position="1"/>
        <end position="35"/>
    </location>
</feature>
<protein>
    <submittedName>
        <fullName evidence="2">Uncharacterized protein</fullName>
    </submittedName>
</protein>
<organism evidence="2 3">
    <name type="scientific">Hermanssonia centrifuga</name>
    <dbReference type="NCBI Taxonomy" id="98765"/>
    <lineage>
        <taxon>Eukaryota</taxon>
        <taxon>Fungi</taxon>
        <taxon>Dikarya</taxon>
        <taxon>Basidiomycota</taxon>
        <taxon>Agaricomycotina</taxon>
        <taxon>Agaricomycetes</taxon>
        <taxon>Polyporales</taxon>
        <taxon>Meruliaceae</taxon>
        <taxon>Hermanssonia</taxon>
    </lineage>
</organism>
<dbReference type="Proteomes" id="UP000186601">
    <property type="component" value="Unassembled WGS sequence"/>
</dbReference>
<sequence length="93" mass="10059">MSEKEIKNQANTSPPGQQKDHPDPPTTSEDGAGLHDLRSGLACKVIQGGLSCIGDDRRGKDGRTVRLVAASVIQMRMTFDLDVRCLLKSDPNL</sequence>
<accession>A0A2R6RM23</accession>
<evidence type="ECO:0000313" key="2">
    <source>
        <dbReference type="EMBL" id="PSS31025.1"/>
    </source>
</evidence>
<reference evidence="2 3" key="1">
    <citation type="submission" date="2018-02" db="EMBL/GenBank/DDBJ databases">
        <title>Genome sequence of the basidiomycete white-rot fungus Phlebia centrifuga.</title>
        <authorList>
            <person name="Granchi Z."/>
            <person name="Peng M."/>
            <person name="de Vries R.P."/>
            <person name="Hilden K."/>
            <person name="Makela M.R."/>
            <person name="Grigoriev I."/>
            <person name="Riley R."/>
        </authorList>
    </citation>
    <scope>NUCLEOTIDE SEQUENCE [LARGE SCALE GENOMIC DNA]</scope>
    <source>
        <strain evidence="2 3">FBCC195</strain>
    </source>
</reference>
<dbReference type="EMBL" id="MLYV02000222">
    <property type="protein sequence ID" value="PSS31025.1"/>
    <property type="molecule type" value="Genomic_DNA"/>
</dbReference>